<dbReference type="GeneID" id="24128332"/>
<dbReference type="InterPro" id="IPR036361">
    <property type="entry name" value="SAP_dom_sf"/>
</dbReference>
<reference evidence="2 3" key="1">
    <citation type="journal article" date="2013" name="PLoS Genet.">
        <title>Distinctive expansion of potential virulence genes in the genome of the oomycete fish pathogen Saprolegnia parasitica.</title>
        <authorList>
            <person name="Jiang R.H."/>
            <person name="de Bruijn I."/>
            <person name="Haas B.J."/>
            <person name="Belmonte R."/>
            <person name="Lobach L."/>
            <person name="Christie J."/>
            <person name="van den Ackerveken G."/>
            <person name="Bottin A."/>
            <person name="Bulone V."/>
            <person name="Diaz-Moreno S.M."/>
            <person name="Dumas B."/>
            <person name="Fan L."/>
            <person name="Gaulin E."/>
            <person name="Govers F."/>
            <person name="Grenville-Briggs L.J."/>
            <person name="Horner N.R."/>
            <person name="Levin J.Z."/>
            <person name="Mammella M."/>
            <person name="Meijer H.J."/>
            <person name="Morris P."/>
            <person name="Nusbaum C."/>
            <person name="Oome S."/>
            <person name="Phillips A.J."/>
            <person name="van Rooyen D."/>
            <person name="Rzeszutek E."/>
            <person name="Saraiva M."/>
            <person name="Secombes C.J."/>
            <person name="Seidl M.F."/>
            <person name="Snel B."/>
            <person name="Stassen J.H."/>
            <person name="Sykes S."/>
            <person name="Tripathy S."/>
            <person name="van den Berg H."/>
            <person name="Vega-Arreguin J.C."/>
            <person name="Wawra S."/>
            <person name="Young S.K."/>
            <person name="Zeng Q."/>
            <person name="Dieguez-Uribeondo J."/>
            <person name="Russ C."/>
            <person name="Tyler B.M."/>
            <person name="van West P."/>
        </authorList>
    </citation>
    <scope>NUCLEOTIDE SEQUENCE [LARGE SCALE GENOMIC DNA]</scope>
    <source>
        <strain evidence="2 3">CBS 223.65</strain>
    </source>
</reference>
<organism evidence="2 3">
    <name type="scientific">Saprolegnia parasitica (strain CBS 223.65)</name>
    <dbReference type="NCBI Taxonomy" id="695850"/>
    <lineage>
        <taxon>Eukaryota</taxon>
        <taxon>Sar</taxon>
        <taxon>Stramenopiles</taxon>
        <taxon>Oomycota</taxon>
        <taxon>Saprolegniomycetes</taxon>
        <taxon>Saprolegniales</taxon>
        <taxon>Saprolegniaceae</taxon>
        <taxon>Saprolegnia</taxon>
    </lineage>
</organism>
<dbReference type="Proteomes" id="UP000030745">
    <property type="component" value="Unassembled WGS sequence"/>
</dbReference>
<dbReference type="OrthoDB" id="10460213at2759"/>
<dbReference type="VEuPathDB" id="FungiDB:SPRG_05959"/>
<dbReference type="SMART" id="SM00513">
    <property type="entry name" value="SAP"/>
    <property type="match status" value="1"/>
</dbReference>
<dbReference type="PROSITE" id="PS50800">
    <property type="entry name" value="SAP"/>
    <property type="match status" value="1"/>
</dbReference>
<dbReference type="OMA" id="CELQARE"/>
<keyword evidence="3" id="KW-1185">Reference proteome</keyword>
<dbReference type="EMBL" id="KK583206">
    <property type="protein sequence ID" value="KDO29422.1"/>
    <property type="molecule type" value="Genomic_DNA"/>
</dbReference>
<dbReference type="RefSeq" id="XP_012199924.1">
    <property type="nucleotide sequence ID" value="XM_012344534.1"/>
</dbReference>
<evidence type="ECO:0000259" key="1">
    <source>
        <dbReference type="PROSITE" id="PS50800"/>
    </source>
</evidence>
<dbReference type="AlphaFoldDB" id="A0A067CRI4"/>
<feature type="domain" description="SAP" evidence="1">
    <location>
        <begin position="127"/>
        <end position="161"/>
    </location>
</feature>
<accession>A0A067CRI4</accession>
<dbReference type="KEGG" id="spar:SPRG_05959"/>
<evidence type="ECO:0000313" key="2">
    <source>
        <dbReference type="EMBL" id="KDO29422.1"/>
    </source>
</evidence>
<dbReference type="InterPro" id="IPR003034">
    <property type="entry name" value="SAP_dom"/>
</dbReference>
<protein>
    <recommendedName>
        <fullName evidence="1">SAP domain-containing protein</fullName>
    </recommendedName>
</protein>
<evidence type="ECO:0000313" key="3">
    <source>
        <dbReference type="Proteomes" id="UP000030745"/>
    </source>
</evidence>
<dbReference type="SUPFAM" id="SSF68906">
    <property type="entry name" value="SAP domain"/>
    <property type="match status" value="1"/>
</dbReference>
<proteinExistence type="predicted"/>
<dbReference type="Gene3D" id="1.10.720.30">
    <property type="entry name" value="SAP domain"/>
    <property type="match status" value="1"/>
</dbReference>
<dbReference type="Pfam" id="PF02037">
    <property type="entry name" value="SAP"/>
    <property type="match status" value="1"/>
</dbReference>
<name>A0A067CRI4_SAPPC</name>
<gene>
    <name evidence="2" type="ORF">SPRG_05959</name>
</gene>
<dbReference type="STRING" id="695850.A0A067CRI4"/>
<sequence>MDDDHMRAVQTHLDRGTQTASDALDSLLDESVAWLAVFCARSAKDVTRPRLRTILDVNAIFAPSRPQDAAVEVASKRRRTKRALYVEHTKAVAAQGPTTRAMLASRLTDPSSVTIDVLAKDDIKVDPSTLKVVELKAALKKRGLRVGGLKIVLVQRLQAALDLEQAATCQDPLLDQTPPLTTDFPLAIASTGIMLPEDATSPRQPNVAARSTIDVLAASQVQSMDAVPTTSRQQLERDAPSLSPIAVCTSTAASSFDLDEPLGFASENPFASPVAAQASLHSWPPRPHFGIPRDQQPAVVCAEASEPVRKSATSLVYFSCDELARSSPRPCALMRF</sequence>